<evidence type="ECO:0000256" key="2">
    <source>
        <dbReference type="ARBA" id="ARBA00006843"/>
    </source>
</evidence>
<evidence type="ECO:0000256" key="3">
    <source>
        <dbReference type="ARBA" id="ARBA00022692"/>
    </source>
</evidence>
<comment type="subcellular location">
    <subcellularLocation>
        <location evidence="1">Membrane</location>
    </subcellularLocation>
</comment>
<evidence type="ECO:0000313" key="8">
    <source>
        <dbReference type="RefSeq" id="XP_020639855.2"/>
    </source>
</evidence>
<keyword evidence="5 6" id="KW-0472">Membrane</keyword>
<dbReference type="PANTHER" id="PTHR13999:SF4">
    <property type="entry name" value="INTERFERON-INDUCED TRANSMEMBRANE PROTEIN 3"/>
    <property type="match status" value="1"/>
</dbReference>
<dbReference type="GO" id="GO:0005886">
    <property type="term" value="C:plasma membrane"/>
    <property type="evidence" value="ECO:0007669"/>
    <property type="project" value="TreeGrafter"/>
</dbReference>
<dbReference type="Pfam" id="PF04505">
    <property type="entry name" value="CD225"/>
    <property type="match status" value="1"/>
</dbReference>
<protein>
    <submittedName>
        <fullName evidence="8">Interferon-induced transmembrane protein 1-like</fullName>
    </submittedName>
</protein>
<proteinExistence type="inferred from homology"/>
<dbReference type="PANTHER" id="PTHR13999">
    <property type="entry name" value="INTERFERON INDUCIBLE TRANSMEMBRANE PROTEIN"/>
    <property type="match status" value="1"/>
</dbReference>
<reference evidence="8" key="2">
    <citation type="submission" date="2025-08" db="UniProtKB">
        <authorList>
            <consortium name="RefSeq"/>
        </authorList>
    </citation>
    <scope>IDENTIFICATION</scope>
</reference>
<keyword evidence="7" id="KW-1185">Reference proteome</keyword>
<evidence type="ECO:0000313" key="7">
    <source>
        <dbReference type="Proteomes" id="UP001652642"/>
    </source>
</evidence>
<dbReference type="AlphaFoldDB" id="A0A6J0SYK0"/>
<keyword evidence="3 6" id="KW-0812">Transmembrane</keyword>
<dbReference type="KEGG" id="pvt:110074207"/>
<feature type="transmembrane region" description="Helical" evidence="6">
    <location>
        <begin position="110"/>
        <end position="134"/>
    </location>
</feature>
<accession>A0A6J0SYK0</accession>
<gene>
    <name evidence="8" type="primary">LOC110074207</name>
</gene>
<evidence type="ECO:0000256" key="4">
    <source>
        <dbReference type="ARBA" id="ARBA00022989"/>
    </source>
</evidence>
<feature type="transmembrane region" description="Helical" evidence="6">
    <location>
        <begin position="60"/>
        <end position="82"/>
    </location>
</feature>
<evidence type="ECO:0000256" key="6">
    <source>
        <dbReference type="SAM" id="Phobius"/>
    </source>
</evidence>
<evidence type="ECO:0000256" key="5">
    <source>
        <dbReference type="ARBA" id="ARBA00023136"/>
    </source>
</evidence>
<name>A0A6J0SYK0_9SAUR</name>
<keyword evidence="4 6" id="KW-1133">Transmembrane helix</keyword>
<evidence type="ECO:0000256" key="1">
    <source>
        <dbReference type="ARBA" id="ARBA00004370"/>
    </source>
</evidence>
<organism evidence="7 8">
    <name type="scientific">Pogona vitticeps</name>
    <name type="common">central bearded dragon</name>
    <dbReference type="NCBI Taxonomy" id="103695"/>
    <lineage>
        <taxon>Eukaryota</taxon>
        <taxon>Metazoa</taxon>
        <taxon>Chordata</taxon>
        <taxon>Craniata</taxon>
        <taxon>Vertebrata</taxon>
        <taxon>Euteleostomi</taxon>
        <taxon>Lepidosauria</taxon>
        <taxon>Squamata</taxon>
        <taxon>Bifurcata</taxon>
        <taxon>Unidentata</taxon>
        <taxon>Episquamata</taxon>
        <taxon>Toxicofera</taxon>
        <taxon>Iguania</taxon>
        <taxon>Acrodonta</taxon>
        <taxon>Agamidae</taxon>
        <taxon>Amphibolurinae</taxon>
        <taxon>Pogona</taxon>
    </lineage>
</organism>
<dbReference type="InterPro" id="IPR051517">
    <property type="entry name" value="IFITM_antiviral_protein"/>
</dbReference>
<dbReference type="OrthoDB" id="9906841at2759"/>
<dbReference type="GeneID" id="110074207"/>
<dbReference type="RefSeq" id="XP_020639855.2">
    <property type="nucleotide sequence ID" value="XM_020784196.2"/>
</dbReference>
<sequence>MATGAPFPFPVQGSGGLPRYEELKEEQELGSPGSAMALRSTVIPMHSSPQVYVVPPRDHLAWSLFTTLYLNFCCLGFMALVFSIKSRDRKVMGDHSGAASYGSTAKSLNVVALVFCILLIVVVIILLVGGVITVTNLNP</sequence>
<dbReference type="InParanoid" id="A0A6J0SYK0"/>
<reference evidence="7" key="1">
    <citation type="submission" date="2025-05" db="UniProtKB">
        <authorList>
            <consortium name="RefSeq"/>
        </authorList>
    </citation>
    <scope>NUCLEOTIDE SEQUENCE [LARGE SCALE GENOMIC DNA]</scope>
</reference>
<comment type="similarity">
    <text evidence="2">Belongs to the CD225/Dispanin family.</text>
</comment>
<dbReference type="InterPro" id="IPR007593">
    <property type="entry name" value="CD225/Dispanin_fam"/>
</dbReference>
<dbReference type="Proteomes" id="UP001652642">
    <property type="component" value="Chromosome 1"/>
</dbReference>